<dbReference type="Pfam" id="PF13458">
    <property type="entry name" value="Peripla_BP_6"/>
    <property type="match status" value="1"/>
</dbReference>
<dbReference type="Proteomes" id="UP000029074">
    <property type="component" value="Unassembled WGS sequence"/>
</dbReference>
<feature type="signal peptide" evidence="3">
    <location>
        <begin position="1"/>
        <end position="24"/>
    </location>
</feature>
<dbReference type="Gene3D" id="3.40.50.2300">
    <property type="match status" value="2"/>
</dbReference>
<keyword evidence="2 3" id="KW-0732">Signal</keyword>
<dbReference type="AlphaFoldDB" id="A0A087AJS9"/>
<dbReference type="InterPro" id="IPR028081">
    <property type="entry name" value="Leu-bd"/>
</dbReference>
<organism evidence="5 6">
    <name type="scientific">Bifidobacterium gallicum DSM 20093 = LMG 11596</name>
    <dbReference type="NCBI Taxonomy" id="561180"/>
    <lineage>
        <taxon>Bacteria</taxon>
        <taxon>Bacillati</taxon>
        <taxon>Actinomycetota</taxon>
        <taxon>Actinomycetes</taxon>
        <taxon>Bifidobacteriales</taxon>
        <taxon>Bifidobacteriaceae</taxon>
        <taxon>Bifidobacterium</taxon>
    </lineage>
</organism>
<proteinExistence type="inferred from homology"/>
<feature type="domain" description="Leucine-binding protein" evidence="4">
    <location>
        <begin position="66"/>
        <end position="370"/>
    </location>
</feature>
<dbReference type="InterPro" id="IPR028082">
    <property type="entry name" value="Peripla_BP_I"/>
</dbReference>
<sequence length="436" mass="44331">MTPNNTHFGTLRHSRIMAVGAAVAALTLALSGCGSGSGSSDATSSAISGSDASDKQVNEFVAAGMFPSTGSMAYIGPSNVAVMKLAEQEINAAGGVLGNNIKTVTADTSDSDHADQNAAAAQSVLAQNPSVVVGPPSSAVVKNSYKSVVASGVPMISNGATSTAFSGLDPMFFRTIAPDTVQGAVVGQLIAQDGVKNLAIAVFNEEYGTSLRKVVVDTVKDAGVNVVYGETEAFDPTETNFASIATAIKASDPDAVLVIAFDQTTPLVKALKTAGVDTTKLYMTDGNTVDHSDDFEAGLIEGSQGTIPGANPSDEFRAKLKEIDSSLVDFTYAAETYDAVMLAALAAQKGGSADGKTVAANLPSVSGADGGEECTTFAACVALLKDGKDITYVGQSGVGAFNDNNDPSTAVIGIYKYDSSNKASFDHAQEGAVPTE</sequence>
<comment type="similarity">
    <text evidence="1">Belongs to the leucine-binding protein family.</text>
</comment>
<evidence type="ECO:0000313" key="5">
    <source>
        <dbReference type="EMBL" id="KFI59029.1"/>
    </source>
</evidence>
<dbReference type="SUPFAM" id="SSF53822">
    <property type="entry name" value="Periplasmic binding protein-like I"/>
    <property type="match status" value="1"/>
</dbReference>
<dbReference type="RefSeq" id="WP_052295148.1">
    <property type="nucleotide sequence ID" value="NZ_ABXB03000007.1"/>
</dbReference>
<evidence type="ECO:0000256" key="2">
    <source>
        <dbReference type="ARBA" id="ARBA00022729"/>
    </source>
</evidence>
<evidence type="ECO:0000313" key="6">
    <source>
        <dbReference type="Proteomes" id="UP000029074"/>
    </source>
</evidence>
<dbReference type="PANTHER" id="PTHR30483">
    <property type="entry name" value="LEUCINE-SPECIFIC-BINDING PROTEIN"/>
    <property type="match status" value="1"/>
</dbReference>
<feature type="chain" id="PRO_5038618299" evidence="3">
    <location>
        <begin position="25"/>
        <end position="436"/>
    </location>
</feature>
<protein>
    <submittedName>
        <fullName evidence="5">Branched-chain amino acid ABC transporter substrate-binding protein</fullName>
    </submittedName>
</protein>
<name>A0A087AJS9_9BIFI</name>
<dbReference type="EMBL" id="JGYW01000004">
    <property type="protein sequence ID" value="KFI59029.1"/>
    <property type="molecule type" value="Genomic_DNA"/>
</dbReference>
<evidence type="ECO:0000256" key="1">
    <source>
        <dbReference type="ARBA" id="ARBA00010062"/>
    </source>
</evidence>
<evidence type="ECO:0000256" key="3">
    <source>
        <dbReference type="SAM" id="SignalP"/>
    </source>
</evidence>
<comment type="caution">
    <text evidence="5">The sequence shown here is derived from an EMBL/GenBank/DDBJ whole genome shotgun (WGS) entry which is preliminary data.</text>
</comment>
<keyword evidence="6" id="KW-1185">Reference proteome</keyword>
<gene>
    <name evidence="5" type="ORF">BGLCM_0612</name>
</gene>
<evidence type="ECO:0000259" key="4">
    <source>
        <dbReference type="Pfam" id="PF13458"/>
    </source>
</evidence>
<accession>A0A087AJS9</accession>
<dbReference type="InterPro" id="IPR051010">
    <property type="entry name" value="BCAA_transport"/>
</dbReference>
<reference evidence="5 6" key="1">
    <citation type="submission" date="2014-03" db="EMBL/GenBank/DDBJ databases">
        <title>Genomics of Bifidobacteria.</title>
        <authorList>
            <person name="Ventura M."/>
            <person name="Milani C."/>
            <person name="Lugli G.A."/>
        </authorList>
    </citation>
    <scope>NUCLEOTIDE SEQUENCE [LARGE SCALE GENOMIC DNA]</scope>
    <source>
        <strain evidence="5 6">LMG 11596</strain>
    </source>
</reference>
<dbReference type="PANTHER" id="PTHR30483:SF6">
    <property type="entry name" value="PERIPLASMIC BINDING PROTEIN OF ABC TRANSPORTER FOR NATURAL AMINO ACIDS"/>
    <property type="match status" value="1"/>
</dbReference>